<reference evidence="3 7" key="3">
    <citation type="submission" date="2018-10" db="EMBL/GenBank/DDBJ databases">
        <title>Cultivation of a novel Methanohalophilus strain from Kebrit Deep of the Red Sea and a genomic comparison of members of the genus Methanohalophilus.</title>
        <authorList>
            <person name="Guan Y."/>
            <person name="Ngugi D.K."/>
            <person name="Stingl U."/>
        </authorList>
    </citation>
    <scope>NUCLEOTIDE SEQUENCE [LARGE SCALE GENOMIC DNA]</scope>
    <source>
        <strain evidence="3 7">DSM 3094</strain>
    </source>
</reference>
<dbReference type="InterPro" id="IPR055946">
    <property type="entry name" value="DUF7524"/>
</dbReference>
<dbReference type="STRING" id="2177.BHR79_05790"/>
<evidence type="ECO:0000313" key="2">
    <source>
        <dbReference type="EMBL" id="APH39046.1"/>
    </source>
</evidence>
<dbReference type="AlphaFoldDB" id="A0A1L3Q2D8"/>
<dbReference type="EMBL" id="FNMU01000006">
    <property type="protein sequence ID" value="SDW91628.1"/>
    <property type="molecule type" value="Genomic_DNA"/>
</dbReference>
<dbReference type="EMBL" id="RJJG01000003">
    <property type="protein sequence ID" value="RNI09897.1"/>
    <property type="molecule type" value="Genomic_DNA"/>
</dbReference>
<accession>A0A1L3Q2D8</accession>
<dbReference type="Pfam" id="PF24368">
    <property type="entry name" value="DUF7524"/>
    <property type="match status" value="1"/>
</dbReference>
<gene>
    <name evidence="2" type="ORF">BHR79_05790</name>
    <name evidence="3" type="ORF">EFE40_04465</name>
    <name evidence="4" type="ORF">SAMN04515625_1867</name>
</gene>
<keyword evidence="1" id="KW-0472">Membrane</keyword>
<keyword evidence="1" id="KW-0812">Transmembrane</keyword>
<sequence>MQQIHINRLGVNSIEFDIPSVEVSLSPGGEQSFEIVIINYGSPTHVNFSISENLDGYVTFLDDNPYVTHEEYVPVVVRIPHEGRVFSSGTIFVTMGYGSKTESFGINIGQQDNVRIPVEEEPKIEPVHIPSPPSSASKTKWSMDFGQFLKKSISPNDMKLITLLFMLIGFLFGAYYVISSVNLNPAGFSTSFYTSLAIAILLTLLFAYMLTKLPVFRK</sequence>
<evidence type="ECO:0000313" key="4">
    <source>
        <dbReference type="EMBL" id="SDW91628.1"/>
    </source>
</evidence>
<evidence type="ECO:0000256" key="1">
    <source>
        <dbReference type="SAM" id="Phobius"/>
    </source>
</evidence>
<dbReference type="EMBL" id="CP017921">
    <property type="protein sequence ID" value="APH39046.1"/>
    <property type="molecule type" value="Genomic_DNA"/>
</dbReference>
<name>A0A1L3Q2D8_9EURY</name>
<dbReference type="GeneID" id="30583258"/>
<evidence type="ECO:0000313" key="3">
    <source>
        <dbReference type="EMBL" id="RNI09897.1"/>
    </source>
</evidence>
<reference evidence="2 5" key="1">
    <citation type="submission" date="2016-10" db="EMBL/GenBank/DDBJ databases">
        <title>Methanohalophilus halophilus.</title>
        <authorList>
            <person name="L'haridon S."/>
        </authorList>
    </citation>
    <scope>NUCLEOTIDE SEQUENCE [LARGE SCALE GENOMIC DNA]</scope>
    <source>
        <strain evidence="2 5">Z-7982</strain>
    </source>
</reference>
<evidence type="ECO:0000313" key="7">
    <source>
        <dbReference type="Proteomes" id="UP000267921"/>
    </source>
</evidence>
<protein>
    <submittedName>
        <fullName evidence="2">Uncharacterized protein</fullName>
    </submittedName>
</protein>
<dbReference type="RefSeq" id="WP_072561482.1">
    <property type="nucleotide sequence ID" value="NZ_CP017921.1"/>
</dbReference>
<feature type="transmembrane region" description="Helical" evidence="1">
    <location>
        <begin position="160"/>
        <end position="178"/>
    </location>
</feature>
<evidence type="ECO:0000313" key="6">
    <source>
        <dbReference type="Proteomes" id="UP000198669"/>
    </source>
</evidence>
<keyword evidence="1" id="KW-1133">Transmembrane helix</keyword>
<feature type="transmembrane region" description="Helical" evidence="1">
    <location>
        <begin position="190"/>
        <end position="210"/>
    </location>
</feature>
<dbReference type="KEGG" id="mhaz:BHR79_05790"/>
<dbReference type="OrthoDB" id="282430at2157"/>
<evidence type="ECO:0000313" key="5">
    <source>
        <dbReference type="Proteomes" id="UP000186879"/>
    </source>
</evidence>
<organism evidence="2 5">
    <name type="scientific">Methanohalophilus halophilus</name>
    <dbReference type="NCBI Taxonomy" id="2177"/>
    <lineage>
        <taxon>Archaea</taxon>
        <taxon>Methanobacteriati</taxon>
        <taxon>Methanobacteriota</taxon>
        <taxon>Stenosarchaea group</taxon>
        <taxon>Methanomicrobia</taxon>
        <taxon>Methanosarcinales</taxon>
        <taxon>Methanosarcinaceae</taxon>
        <taxon>Methanohalophilus</taxon>
    </lineage>
</organism>
<reference evidence="4 6" key="2">
    <citation type="submission" date="2016-10" db="EMBL/GenBank/DDBJ databases">
        <authorList>
            <person name="de Groot N.N."/>
        </authorList>
    </citation>
    <scope>NUCLEOTIDE SEQUENCE [LARGE SCALE GENOMIC DNA]</scope>
    <source>
        <strain evidence="4 6">Z-7982</strain>
    </source>
</reference>
<dbReference type="Proteomes" id="UP000198669">
    <property type="component" value="Unassembled WGS sequence"/>
</dbReference>
<dbReference type="Proteomes" id="UP000186879">
    <property type="component" value="Chromosome"/>
</dbReference>
<dbReference type="Proteomes" id="UP000267921">
    <property type="component" value="Unassembled WGS sequence"/>
</dbReference>
<proteinExistence type="predicted"/>
<keyword evidence="5" id="KW-1185">Reference proteome</keyword>